<comment type="caution">
    <text evidence="1">The sequence shown here is derived from an EMBL/GenBank/DDBJ whole genome shotgun (WGS) entry which is preliminary data.</text>
</comment>
<dbReference type="Proteomes" id="UP000292580">
    <property type="component" value="Unassembled WGS sequence"/>
</dbReference>
<dbReference type="EMBL" id="PGCL01000001">
    <property type="protein sequence ID" value="TAJ45801.1"/>
    <property type="molecule type" value="Genomic_DNA"/>
</dbReference>
<reference evidence="1 2" key="1">
    <citation type="submission" date="2017-11" db="EMBL/GenBank/DDBJ databases">
        <title>Isolation and Characterization of Methanofollis Species from Methane Seep Offshore SW Taiwan.</title>
        <authorList>
            <person name="Teng N.-H."/>
            <person name="Lai M.-C."/>
            <person name="Chen S.-C."/>
        </authorList>
    </citation>
    <scope>NUCLEOTIDE SEQUENCE [LARGE SCALE GENOMIC DNA]</scope>
    <source>
        <strain evidence="1 2">FWC-SCC2</strain>
    </source>
</reference>
<organism evidence="1 2">
    <name type="scientific">Methanofollis fontis</name>
    <dbReference type="NCBI Taxonomy" id="2052832"/>
    <lineage>
        <taxon>Archaea</taxon>
        <taxon>Methanobacteriati</taxon>
        <taxon>Methanobacteriota</taxon>
        <taxon>Stenosarchaea group</taxon>
        <taxon>Methanomicrobia</taxon>
        <taxon>Methanomicrobiales</taxon>
        <taxon>Methanomicrobiaceae</taxon>
        <taxon>Methanofollis</taxon>
    </lineage>
</organism>
<evidence type="ECO:0008006" key="3">
    <source>
        <dbReference type="Google" id="ProtNLM"/>
    </source>
</evidence>
<name>A0A483CW74_9EURY</name>
<dbReference type="AlphaFoldDB" id="A0A483CW74"/>
<evidence type="ECO:0000313" key="2">
    <source>
        <dbReference type="Proteomes" id="UP000292580"/>
    </source>
</evidence>
<dbReference type="SUPFAM" id="SSF51905">
    <property type="entry name" value="FAD/NAD(P)-binding domain"/>
    <property type="match status" value="1"/>
</dbReference>
<accession>A0A483CW74</accession>
<dbReference type="InterPro" id="IPR036188">
    <property type="entry name" value="FAD/NAD-bd_sf"/>
</dbReference>
<sequence length="244" mass="27796">MRRGLPDSTENKEQWDENLAIALELKIKYEELMHHLDVNSISEVQKKFSQPMLFLGVADWGYGWIFPNQDMAVIGICGLQSKSHKKIVQKFEKFLEEVGIQDVIEKTSVSGYPLPYGNFIEKPAHNNTLLVGDAGGFAEPILGEGIFYAHRTAELAAHAIDVSIREGNCAEGVYLDLIQRYIVPEMKHAKVLRDLIYSCLDHHIDQPISFFISLFGERLIEIVHGRRRFNPFQSGEDYYGRIKG</sequence>
<evidence type="ECO:0000313" key="1">
    <source>
        <dbReference type="EMBL" id="TAJ45801.1"/>
    </source>
</evidence>
<dbReference type="PANTHER" id="PTHR42685">
    <property type="entry name" value="GERANYLGERANYL DIPHOSPHATE REDUCTASE"/>
    <property type="match status" value="1"/>
</dbReference>
<dbReference type="Gene3D" id="3.50.50.60">
    <property type="entry name" value="FAD/NAD(P)-binding domain"/>
    <property type="match status" value="1"/>
</dbReference>
<dbReference type="InterPro" id="IPR050407">
    <property type="entry name" value="Geranylgeranyl_reductase"/>
</dbReference>
<protein>
    <recommendedName>
        <fullName evidence="3">NAD(P)/FAD-dependent oxidoreductase</fullName>
    </recommendedName>
</protein>
<proteinExistence type="predicted"/>
<gene>
    <name evidence="1" type="ORF">CUJ86_03580</name>
</gene>
<keyword evidence="2" id="KW-1185">Reference proteome</keyword>
<dbReference type="PANTHER" id="PTHR42685:SF22">
    <property type="entry name" value="CONDITIONED MEDIUM FACTOR RECEPTOR 1"/>
    <property type="match status" value="1"/>
</dbReference>